<evidence type="ECO:0000256" key="1">
    <source>
        <dbReference type="ARBA" id="ARBA00004477"/>
    </source>
</evidence>
<keyword evidence="4" id="KW-0256">Endoplasmic reticulum</keyword>
<name>A0A8J2BSE4_9BACT</name>
<evidence type="ECO:0000256" key="7">
    <source>
        <dbReference type="SAM" id="MobiDB-lite"/>
    </source>
</evidence>
<evidence type="ECO:0000256" key="4">
    <source>
        <dbReference type="ARBA" id="ARBA00022824"/>
    </source>
</evidence>
<evidence type="ECO:0000313" key="11">
    <source>
        <dbReference type="EMBL" id="CAF0703866.1"/>
    </source>
</evidence>
<feature type="transmembrane region" description="Helical" evidence="8">
    <location>
        <begin position="103"/>
        <end position="133"/>
    </location>
</feature>
<dbReference type="Pfam" id="PF06762">
    <property type="entry name" value="LMF1"/>
    <property type="match status" value="1"/>
</dbReference>
<feature type="domain" description="Lipase maturation factor 1/2 N-terminal" evidence="9">
    <location>
        <begin position="144"/>
        <end position="301"/>
    </location>
</feature>
<proteinExistence type="inferred from homology"/>
<comment type="subcellular location">
    <subcellularLocation>
        <location evidence="1">Endoplasmic reticulum membrane</location>
        <topology evidence="1">Multi-pass membrane protein</topology>
    </subcellularLocation>
</comment>
<feature type="transmembrane region" description="Helical" evidence="8">
    <location>
        <begin position="38"/>
        <end position="57"/>
    </location>
</feature>
<evidence type="ECO:0000256" key="5">
    <source>
        <dbReference type="ARBA" id="ARBA00022989"/>
    </source>
</evidence>
<keyword evidence="3 8" id="KW-0812">Transmembrane</keyword>
<evidence type="ECO:0000256" key="6">
    <source>
        <dbReference type="ARBA" id="ARBA00023136"/>
    </source>
</evidence>
<feature type="transmembrane region" description="Helical" evidence="8">
    <location>
        <begin position="324"/>
        <end position="347"/>
    </location>
</feature>
<evidence type="ECO:0000259" key="9">
    <source>
        <dbReference type="Pfam" id="PF06762"/>
    </source>
</evidence>
<protein>
    <recommendedName>
        <fullName evidence="13">Lipase maturation factor family protein</fullName>
    </recommendedName>
</protein>
<accession>A0A8J2BSE4</accession>
<evidence type="ECO:0008006" key="13">
    <source>
        <dbReference type="Google" id="ProtNLM"/>
    </source>
</evidence>
<feature type="region of interest" description="Disordered" evidence="7">
    <location>
        <begin position="545"/>
        <end position="573"/>
    </location>
</feature>
<dbReference type="Pfam" id="PF25179">
    <property type="entry name" value="LMF1_C"/>
    <property type="match status" value="1"/>
</dbReference>
<comment type="similarity">
    <text evidence="2">Belongs to the lipase maturation factor family.</text>
</comment>
<evidence type="ECO:0000256" key="2">
    <source>
        <dbReference type="ARBA" id="ARBA00005512"/>
    </source>
</evidence>
<reference evidence="11" key="1">
    <citation type="submission" date="2021-02" db="EMBL/GenBank/DDBJ databases">
        <authorList>
            <person name="Cremers G."/>
            <person name="Picone N."/>
        </authorList>
    </citation>
    <scope>NUCLEOTIDE SEQUENCE</scope>
    <source>
        <strain evidence="11">PQ17</strain>
    </source>
</reference>
<dbReference type="AlphaFoldDB" id="A0A8J2BSE4"/>
<evidence type="ECO:0000259" key="10">
    <source>
        <dbReference type="Pfam" id="PF25179"/>
    </source>
</evidence>
<feature type="transmembrane region" description="Helical" evidence="8">
    <location>
        <begin position="179"/>
        <end position="198"/>
    </location>
</feature>
<comment type="caution">
    <text evidence="11">The sequence shown here is derived from an EMBL/GenBank/DDBJ whole genome shotgun (WGS) entry which is preliminary data.</text>
</comment>
<dbReference type="InterPro" id="IPR057433">
    <property type="entry name" value="LMF1/2_C"/>
</dbReference>
<evidence type="ECO:0000313" key="12">
    <source>
        <dbReference type="Proteomes" id="UP000663859"/>
    </source>
</evidence>
<keyword evidence="5 8" id="KW-1133">Transmembrane helix</keyword>
<organism evidence="11 12">
    <name type="scientific">Candidatus Methylacidithermus pantelleriae</name>
    <dbReference type="NCBI Taxonomy" id="2744239"/>
    <lineage>
        <taxon>Bacteria</taxon>
        <taxon>Pseudomonadati</taxon>
        <taxon>Verrucomicrobiota</taxon>
        <taxon>Methylacidiphilae</taxon>
        <taxon>Methylacidiphilales</taxon>
        <taxon>Methylacidiphilaceae</taxon>
        <taxon>Candidatus Methylacidithermus</taxon>
    </lineage>
</organism>
<dbReference type="GO" id="GO:0051604">
    <property type="term" value="P:protein maturation"/>
    <property type="evidence" value="ECO:0007669"/>
    <property type="project" value="InterPro"/>
</dbReference>
<dbReference type="InterPro" id="IPR057434">
    <property type="entry name" value="LMF1/2_N"/>
</dbReference>
<dbReference type="InterPro" id="IPR009613">
    <property type="entry name" value="LMF"/>
</dbReference>
<feature type="domain" description="Lipase maturation factor 1/2 C-terminal" evidence="10">
    <location>
        <begin position="368"/>
        <end position="503"/>
    </location>
</feature>
<dbReference type="EMBL" id="CAJNOB010000056">
    <property type="protein sequence ID" value="CAF0703866.1"/>
    <property type="molecule type" value="Genomic_DNA"/>
</dbReference>
<gene>
    <name evidence="11" type="ORF">MPNT_60123</name>
</gene>
<evidence type="ECO:0000256" key="8">
    <source>
        <dbReference type="SAM" id="Phobius"/>
    </source>
</evidence>
<keyword evidence="6 8" id="KW-0472">Membrane</keyword>
<dbReference type="Proteomes" id="UP000663859">
    <property type="component" value="Unassembled WGS sequence"/>
</dbReference>
<dbReference type="PANTHER" id="PTHR14463">
    <property type="entry name" value="LIPASE MATURATION FACTOR"/>
    <property type="match status" value="1"/>
</dbReference>
<sequence length="608" mass="69160">MRPAKLPFLGWLQLEDGKPSLAVLYQPEETARLPLWLFHRGLAMVFAIAFASAAVQIRGLAGSQGILPCEQVFAGLRATSDWRRYFLFPTFFWFWHDDRALSWACWLGVGASLFLFLNIAPCLCLLLVTLLYLSLATAGTEFFNFQWDALLIESGAVALLSTPCRLFPGFRYAEAPPKLGVWLLRWLLFRLFFLNGWVKLASGDPSWRDLSALSYHYLTQPIPTPPAWYLAQAPLWFHRMCTFWVLCTELAAPCLLWMGRRARLFGVLGCASLQLAMMVIGNYAFFNWLALVLCLPSVGEQWFPSACREALRSAPSERPSRLRLLAILPGGILLGTASLLATAHFLLGPQKTPSWIAVPLAWIEPWRVANGYGAFAVMTKERDEIELEGSSDGVNWKPYVFRWKPQALTKPPPWVAPHQPRLDWQMWFAALSRATDSPWFVRLLIRLLQGSPTVVRLFAENPFPQSPPLYVRAWIYRYSFTSWQERKTTGQWWKRELLGPYFPEIRLQNPPAPFALGTGVHGNIRPRAGAHVLAHGPDQPVVRPLLHDVSRPARDARDDKEGSKHGDRDSQKIIGERPVEIHVGIELFFPKHHLFNPLADWKKPLIRP</sequence>
<keyword evidence="12" id="KW-1185">Reference proteome</keyword>
<feature type="transmembrane region" description="Helical" evidence="8">
    <location>
        <begin position="264"/>
        <end position="280"/>
    </location>
</feature>
<feature type="transmembrane region" description="Helical" evidence="8">
    <location>
        <begin position="236"/>
        <end position="257"/>
    </location>
</feature>
<evidence type="ECO:0000256" key="3">
    <source>
        <dbReference type="ARBA" id="ARBA00022692"/>
    </source>
</evidence>